<gene>
    <name evidence="1" type="ORF">LCGC14_2749260</name>
</gene>
<accession>A0A0F8ZPB7</accession>
<organism evidence="1">
    <name type="scientific">marine sediment metagenome</name>
    <dbReference type="NCBI Taxonomy" id="412755"/>
    <lineage>
        <taxon>unclassified sequences</taxon>
        <taxon>metagenomes</taxon>
        <taxon>ecological metagenomes</taxon>
    </lineage>
</organism>
<sequence>MKDTKDVPLTTAQVDKLNLLSAQSTAATARLNEYLGAVLDAKGISGGWSVVGLDKKILKLKKNEG</sequence>
<name>A0A0F8ZPB7_9ZZZZ</name>
<proteinExistence type="predicted"/>
<reference evidence="1" key="1">
    <citation type="journal article" date="2015" name="Nature">
        <title>Complex archaea that bridge the gap between prokaryotes and eukaryotes.</title>
        <authorList>
            <person name="Spang A."/>
            <person name="Saw J.H."/>
            <person name="Jorgensen S.L."/>
            <person name="Zaremba-Niedzwiedzka K."/>
            <person name="Martijn J."/>
            <person name="Lind A.E."/>
            <person name="van Eijk R."/>
            <person name="Schleper C."/>
            <person name="Guy L."/>
            <person name="Ettema T.J."/>
        </authorList>
    </citation>
    <scope>NUCLEOTIDE SEQUENCE</scope>
</reference>
<dbReference type="EMBL" id="LAZR01050227">
    <property type="protein sequence ID" value="KKK87835.1"/>
    <property type="molecule type" value="Genomic_DNA"/>
</dbReference>
<evidence type="ECO:0000313" key="1">
    <source>
        <dbReference type="EMBL" id="KKK87835.1"/>
    </source>
</evidence>
<dbReference type="AlphaFoldDB" id="A0A0F8ZPB7"/>
<comment type="caution">
    <text evidence="1">The sequence shown here is derived from an EMBL/GenBank/DDBJ whole genome shotgun (WGS) entry which is preliminary data.</text>
</comment>
<protein>
    <submittedName>
        <fullName evidence="1">Uncharacterized protein</fullName>
    </submittedName>
</protein>